<dbReference type="InterPro" id="IPR001810">
    <property type="entry name" value="F-box_dom"/>
</dbReference>
<name>A0AA40AEF6_9PEZI</name>
<sequence>MGGHSYYCAICGGPFGDIAFSPPHPDAENTENPTRPDDEESHPDSPDEDENDPDPVNPDDLAWSGPEDSEDDESQADQSTDSSDTESDPPGSEHDTIELSDNEAEDAEVSGVNAQSNDDDLSEDPSEDSQEDTNIGLDDIVPSEGSFDSQDDLMLSEHRFDDNHWDEEPGAAYDRKILKPRHAHWIKTLYAFGCNLEAPGPSKCYLSGRGFAEFNEGTVWFTPGPIRRRDPNYPRTNGRRRAMAHIAYCDWSHQDTNGWVFPVHMPCLKVLCQVLTGRPDVYENPKLDKDALFLTFDALAEYLGGALNITYFPDQTRIPQFWESVPGNEYIHANPLFMESRKPKRVLHLVLDAIKTSHDRRYLLTDLTHKVKSDRFSKLPYDLIYDITRLLPDQDLFSFCSASYIVHKHLGQNQKFWRHRLTKVSMPWFEEALVILSRSDSEEMLKVKDWKGVMCAWQELLSSEKYGKQGLLMGVYNRRRIWGCCQVIAREYFKKVKEVKERGVEALVKELEGFSGRPNLSG</sequence>
<dbReference type="PROSITE" id="PS50181">
    <property type="entry name" value="FBOX"/>
    <property type="match status" value="1"/>
</dbReference>
<organism evidence="3 4">
    <name type="scientific">Apiosordaria backusii</name>
    <dbReference type="NCBI Taxonomy" id="314023"/>
    <lineage>
        <taxon>Eukaryota</taxon>
        <taxon>Fungi</taxon>
        <taxon>Dikarya</taxon>
        <taxon>Ascomycota</taxon>
        <taxon>Pezizomycotina</taxon>
        <taxon>Sordariomycetes</taxon>
        <taxon>Sordariomycetidae</taxon>
        <taxon>Sordariales</taxon>
        <taxon>Lasiosphaeriaceae</taxon>
        <taxon>Apiosordaria</taxon>
    </lineage>
</organism>
<feature type="region of interest" description="Disordered" evidence="1">
    <location>
        <begin position="11"/>
        <end position="149"/>
    </location>
</feature>
<comment type="caution">
    <text evidence="3">The sequence shown here is derived from an EMBL/GenBank/DDBJ whole genome shotgun (WGS) entry which is preliminary data.</text>
</comment>
<protein>
    <recommendedName>
        <fullName evidence="2">F-box domain-containing protein</fullName>
    </recommendedName>
</protein>
<feature type="compositionally biased region" description="Acidic residues" evidence="1">
    <location>
        <begin position="37"/>
        <end position="53"/>
    </location>
</feature>
<keyword evidence="4" id="KW-1185">Reference proteome</keyword>
<evidence type="ECO:0000313" key="3">
    <source>
        <dbReference type="EMBL" id="KAK0714374.1"/>
    </source>
</evidence>
<dbReference type="AlphaFoldDB" id="A0AA40AEF6"/>
<proteinExistence type="predicted"/>
<reference evidence="3" key="1">
    <citation type="submission" date="2023-06" db="EMBL/GenBank/DDBJ databases">
        <title>Genome-scale phylogeny and comparative genomics of the fungal order Sordariales.</title>
        <authorList>
            <consortium name="Lawrence Berkeley National Laboratory"/>
            <person name="Hensen N."/>
            <person name="Bonometti L."/>
            <person name="Westerberg I."/>
            <person name="Brannstrom I.O."/>
            <person name="Guillou S."/>
            <person name="Cros-Aarteil S."/>
            <person name="Calhoun S."/>
            <person name="Haridas S."/>
            <person name="Kuo A."/>
            <person name="Mondo S."/>
            <person name="Pangilinan J."/>
            <person name="Riley R."/>
            <person name="Labutti K."/>
            <person name="Andreopoulos B."/>
            <person name="Lipzen A."/>
            <person name="Chen C."/>
            <person name="Yanf M."/>
            <person name="Daum C."/>
            <person name="Ng V."/>
            <person name="Clum A."/>
            <person name="Steindorff A."/>
            <person name="Ohm R."/>
            <person name="Martin F."/>
            <person name="Silar P."/>
            <person name="Natvig D."/>
            <person name="Lalanne C."/>
            <person name="Gautier V."/>
            <person name="Ament-Velasquez S.L."/>
            <person name="Kruys A."/>
            <person name="Hutchinson M.I."/>
            <person name="Powell A.J."/>
            <person name="Barry K."/>
            <person name="Miller A.N."/>
            <person name="Grigoriev I.V."/>
            <person name="Debuchy R."/>
            <person name="Gladieux P."/>
            <person name="Thoren M.H."/>
            <person name="Johannesson H."/>
        </authorList>
    </citation>
    <scope>NUCLEOTIDE SEQUENCE</scope>
    <source>
        <strain evidence="3">CBS 540.89</strain>
    </source>
</reference>
<feature type="compositionally biased region" description="Acidic residues" evidence="1">
    <location>
        <begin position="117"/>
        <end position="131"/>
    </location>
</feature>
<feature type="domain" description="F-box" evidence="2">
    <location>
        <begin position="373"/>
        <end position="420"/>
    </location>
</feature>
<dbReference type="Proteomes" id="UP001172159">
    <property type="component" value="Unassembled WGS sequence"/>
</dbReference>
<gene>
    <name evidence="3" type="ORF">B0T21DRAFT_352294</name>
</gene>
<evidence type="ECO:0000259" key="2">
    <source>
        <dbReference type="PROSITE" id="PS50181"/>
    </source>
</evidence>
<evidence type="ECO:0000256" key="1">
    <source>
        <dbReference type="SAM" id="MobiDB-lite"/>
    </source>
</evidence>
<dbReference type="EMBL" id="JAUKTV010000015">
    <property type="protein sequence ID" value="KAK0714374.1"/>
    <property type="molecule type" value="Genomic_DNA"/>
</dbReference>
<accession>A0AA40AEF6</accession>
<evidence type="ECO:0000313" key="4">
    <source>
        <dbReference type="Proteomes" id="UP001172159"/>
    </source>
</evidence>
<feature type="compositionally biased region" description="Acidic residues" evidence="1">
    <location>
        <begin position="98"/>
        <end position="108"/>
    </location>
</feature>